<dbReference type="KEGG" id="ago:AGOS_AFR320W"/>
<dbReference type="OMA" id="THIASQT"/>
<organism evidence="5 6">
    <name type="scientific">Eremothecium gossypii (strain ATCC 10895 / CBS 109.51 / FGSC 9923 / NRRL Y-1056)</name>
    <name type="common">Yeast</name>
    <name type="synonym">Ashbya gossypii</name>
    <dbReference type="NCBI Taxonomy" id="284811"/>
    <lineage>
        <taxon>Eukaryota</taxon>
        <taxon>Fungi</taxon>
        <taxon>Dikarya</taxon>
        <taxon>Ascomycota</taxon>
        <taxon>Saccharomycotina</taxon>
        <taxon>Saccharomycetes</taxon>
        <taxon>Saccharomycetales</taxon>
        <taxon>Saccharomycetaceae</taxon>
        <taxon>Eremothecium</taxon>
    </lineage>
</organism>
<gene>
    <name evidence="5" type="ORF">AGOS_AFR320W</name>
</gene>
<dbReference type="Gene3D" id="2.30.30.40">
    <property type="entry name" value="SH3 Domains"/>
    <property type="match status" value="1"/>
</dbReference>
<evidence type="ECO:0000313" key="6">
    <source>
        <dbReference type="Proteomes" id="UP000000591"/>
    </source>
</evidence>
<dbReference type="STRING" id="284811.Q753J2"/>
<reference evidence="6" key="2">
    <citation type="journal article" date="2013" name="G3 (Bethesda)">
        <title>Genomes of Ashbya fungi isolated from insects reveal four mating-type loci, numerous translocations, lack of transposons, and distinct gene duplications.</title>
        <authorList>
            <person name="Dietrich F.S."/>
            <person name="Voegeli S."/>
            <person name="Kuo S."/>
            <person name="Philippsen P."/>
        </authorList>
    </citation>
    <scope>GENOME REANNOTATION</scope>
    <source>
        <strain evidence="6">ATCC 10895 / CBS 109.51 / FGSC 9923 / NRRL Y-1056</strain>
    </source>
</reference>
<dbReference type="InterPro" id="IPR050670">
    <property type="entry name" value="STAM"/>
</dbReference>
<feature type="compositionally biased region" description="Low complexity" evidence="3">
    <location>
        <begin position="179"/>
        <end position="215"/>
    </location>
</feature>
<dbReference type="GeneID" id="4622131"/>
<dbReference type="PRINTS" id="PR00452">
    <property type="entry name" value="SH3DOMAIN"/>
</dbReference>
<dbReference type="Proteomes" id="UP000000591">
    <property type="component" value="Chromosome VI"/>
</dbReference>
<feature type="compositionally biased region" description="Low complexity" evidence="3">
    <location>
        <begin position="127"/>
        <end position="139"/>
    </location>
</feature>
<evidence type="ECO:0000259" key="4">
    <source>
        <dbReference type="PROSITE" id="PS50002"/>
    </source>
</evidence>
<keyword evidence="6" id="KW-1185">Reference proteome</keyword>
<dbReference type="OrthoDB" id="6250593at2759"/>
<reference evidence="5 6" key="1">
    <citation type="journal article" date="2004" name="Science">
        <title>The Ashbya gossypii genome as a tool for mapping the ancient Saccharomyces cerevisiae genome.</title>
        <authorList>
            <person name="Dietrich F.S."/>
            <person name="Voegeli S."/>
            <person name="Brachat S."/>
            <person name="Lerch A."/>
            <person name="Gates K."/>
            <person name="Steiner S."/>
            <person name="Mohr C."/>
            <person name="Pohlmann R."/>
            <person name="Luedi P."/>
            <person name="Choi S."/>
            <person name="Wing R.A."/>
            <person name="Flavier A."/>
            <person name="Gaffney T.D."/>
            <person name="Philippsen P."/>
        </authorList>
    </citation>
    <scope>NUCLEOTIDE SEQUENCE [LARGE SCALE GENOMIC DNA]</scope>
    <source>
        <strain evidence="6">ATCC 10895 / CBS 109.51 / FGSC 9923 / NRRL Y-1056</strain>
    </source>
</reference>
<dbReference type="HOGENOM" id="CLU_064525_2_0_1"/>
<name>Q753J2_EREGS</name>
<dbReference type="SUPFAM" id="SSF50044">
    <property type="entry name" value="SH3-domain"/>
    <property type="match status" value="1"/>
</dbReference>
<dbReference type="InterPro" id="IPR036028">
    <property type="entry name" value="SH3-like_dom_sf"/>
</dbReference>
<feature type="domain" description="SH3" evidence="4">
    <location>
        <begin position="54"/>
        <end position="113"/>
    </location>
</feature>
<dbReference type="SMART" id="SM00326">
    <property type="entry name" value="SH3"/>
    <property type="match status" value="1"/>
</dbReference>
<dbReference type="PRINTS" id="PR00499">
    <property type="entry name" value="P67PHOX"/>
</dbReference>
<evidence type="ECO:0000256" key="2">
    <source>
        <dbReference type="PROSITE-ProRule" id="PRU00192"/>
    </source>
</evidence>
<protein>
    <submittedName>
        <fullName evidence="5">AFR320Wp</fullName>
    </submittedName>
</protein>
<dbReference type="eggNOG" id="KOG3601">
    <property type="taxonomic scope" value="Eukaryota"/>
</dbReference>
<feature type="compositionally biased region" description="Pro residues" evidence="3">
    <location>
        <begin position="169"/>
        <end position="178"/>
    </location>
</feature>
<evidence type="ECO:0000256" key="1">
    <source>
        <dbReference type="ARBA" id="ARBA00022443"/>
    </source>
</evidence>
<dbReference type="EMBL" id="AE016819">
    <property type="protein sequence ID" value="AAS53691.1"/>
    <property type="molecule type" value="Genomic_DNA"/>
</dbReference>
<dbReference type="AlphaFoldDB" id="Q753J2"/>
<dbReference type="FunFam" id="2.30.30.40:FF:000072">
    <property type="entry name" value="Unconventional Myosin IB"/>
    <property type="match status" value="1"/>
</dbReference>
<dbReference type="PANTHER" id="PTHR45929">
    <property type="entry name" value="JAK PATHWAY SIGNAL TRANSDUCTION ADAPTOR MOLECULE"/>
    <property type="match status" value="1"/>
</dbReference>
<accession>Q753J2</accession>
<evidence type="ECO:0000313" key="5">
    <source>
        <dbReference type="EMBL" id="AAS53691.1"/>
    </source>
</evidence>
<dbReference type="Pfam" id="PF00018">
    <property type="entry name" value="SH3_1"/>
    <property type="match status" value="1"/>
</dbReference>
<dbReference type="InterPro" id="IPR001452">
    <property type="entry name" value="SH3_domain"/>
</dbReference>
<keyword evidence="1 2" id="KW-0728">SH3 domain</keyword>
<proteinExistence type="predicted"/>
<dbReference type="PROSITE" id="PS50002">
    <property type="entry name" value="SH3"/>
    <property type="match status" value="1"/>
</dbReference>
<dbReference type="PANTHER" id="PTHR45929:SF7">
    <property type="entry name" value="LAS SEVENTEEN-BINDING PROTEIN 1"/>
    <property type="match status" value="1"/>
</dbReference>
<sequence length="257" mass="26988">MSSTLINRSLATIRTELAFLVDSGVITRQQSEQIESNLPNPNEALRGAPANNAGPVEYVEALYAFQAQQPGDLDFKVGEKIEVLEKPSPEWYKGRCNGKVGMFPSNYVKPAFSGGSLMKEASPPRYPAQASAPQVQSPTPQSPPPPAGFSQSPFPPGANGYYKQSVAPYQPPPAPYQPPAQYQTSPAQYAPPAQFQAAPVPYQAPPQAVAQPAPATAEQGADSGMSGAAKKFGSKLGNAAIFGAGATLGSDLVHSIF</sequence>
<dbReference type="InParanoid" id="Q753J2"/>
<dbReference type="RefSeq" id="NP_985867.1">
    <property type="nucleotide sequence ID" value="NM_211222.1"/>
</dbReference>
<feature type="region of interest" description="Disordered" evidence="3">
    <location>
        <begin position="118"/>
        <end position="227"/>
    </location>
</feature>
<dbReference type="FunCoup" id="Q753J2">
    <property type="interactions" value="172"/>
</dbReference>
<evidence type="ECO:0000256" key="3">
    <source>
        <dbReference type="SAM" id="MobiDB-lite"/>
    </source>
</evidence>